<reference evidence="1 2" key="1">
    <citation type="submission" date="2016-04" db="EMBL/GenBank/DDBJ databases">
        <title>A degradative enzymes factory behind the ericoid mycorrhizal symbiosis.</title>
        <authorList>
            <consortium name="DOE Joint Genome Institute"/>
            <person name="Martino E."/>
            <person name="Morin E."/>
            <person name="Grelet G."/>
            <person name="Kuo A."/>
            <person name="Kohler A."/>
            <person name="Daghino S."/>
            <person name="Barry K."/>
            <person name="Choi C."/>
            <person name="Cichocki N."/>
            <person name="Clum A."/>
            <person name="Copeland A."/>
            <person name="Hainaut M."/>
            <person name="Haridas S."/>
            <person name="Labutti K."/>
            <person name="Lindquist E."/>
            <person name="Lipzen A."/>
            <person name="Khouja H.-R."/>
            <person name="Murat C."/>
            <person name="Ohm R."/>
            <person name="Olson A."/>
            <person name="Spatafora J."/>
            <person name="Veneault-Fourrey C."/>
            <person name="Henrissat B."/>
            <person name="Grigoriev I."/>
            <person name="Martin F."/>
            <person name="Perotto S."/>
        </authorList>
    </citation>
    <scope>NUCLEOTIDE SEQUENCE [LARGE SCALE GENOMIC DNA]</scope>
    <source>
        <strain evidence="1 2">F</strain>
    </source>
</reference>
<proteinExistence type="predicted"/>
<dbReference type="EMBL" id="KZ613946">
    <property type="protein sequence ID" value="PMD39619.1"/>
    <property type="molecule type" value="Genomic_DNA"/>
</dbReference>
<organism evidence="1 2">
    <name type="scientific">Hyaloscypha variabilis (strain UAMH 11265 / GT02V1 / F)</name>
    <name type="common">Meliniomyces variabilis</name>
    <dbReference type="NCBI Taxonomy" id="1149755"/>
    <lineage>
        <taxon>Eukaryota</taxon>
        <taxon>Fungi</taxon>
        <taxon>Dikarya</taxon>
        <taxon>Ascomycota</taxon>
        <taxon>Pezizomycotina</taxon>
        <taxon>Leotiomycetes</taxon>
        <taxon>Helotiales</taxon>
        <taxon>Hyaloscyphaceae</taxon>
        <taxon>Hyaloscypha</taxon>
        <taxon>Hyaloscypha variabilis</taxon>
    </lineage>
</organism>
<gene>
    <name evidence="1" type="ORF">L207DRAFT_24216</name>
</gene>
<accession>A0A2J6RM98</accession>
<dbReference type="AlphaFoldDB" id="A0A2J6RM98"/>
<evidence type="ECO:0000313" key="1">
    <source>
        <dbReference type="EMBL" id="PMD39619.1"/>
    </source>
</evidence>
<keyword evidence="2" id="KW-1185">Reference proteome</keyword>
<dbReference type="Proteomes" id="UP000235786">
    <property type="component" value="Unassembled WGS sequence"/>
</dbReference>
<name>A0A2J6RM98_HYAVF</name>
<sequence length="83" mass="8943">MSGATGLFHTVCLTISQSHIRSGFKDQATDLSVLFSRLLLGYGLVVRSEMAHDSASPESNTAQKLLAAKRGSLPRVLYIPIDP</sequence>
<protein>
    <submittedName>
        <fullName evidence="1">Uncharacterized protein</fullName>
    </submittedName>
</protein>
<evidence type="ECO:0000313" key="2">
    <source>
        <dbReference type="Proteomes" id="UP000235786"/>
    </source>
</evidence>